<sequence>MATPPTPDEQSASASGDEGDSAIEEGMPFNPLTGDLNDLRITHGQCWLWPQITAEFDRLDVIVHNARTFLEPLTTAGCPDWAQQAAIGIVRSNLAIHQHAEHHGSYIAAARSLWTTRIPHDPPTLSDAQIFALLAIHEARLTAETFGEIATGIEDEMQQAGIGHNDGEDIHCLRSDIAGWERGLWHDAADRTGTAEKFLLMANFAASAPDPVALKKAESQIATLRSKARKAEAVVAPFRNGRPRGATARITRALNAIVQEIGSRDIKKVLDHIEYLYSGEHMIEGVLFEDANDVFVFYRHEGESQYQKIRIDSVWPKSKTNICINVLNAF</sequence>
<dbReference type="AlphaFoldDB" id="A0A935W7E6"/>
<evidence type="ECO:0000313" key="2">
    <source>
        <dbReference type="EMBL" id="MBK7953725.1"/>
    </source>
</evidence>
<dbReference type="EMBL" id="JADJOT010000007">
    <property type="protein sequence ID" value="MBK7953725.1"/>
    <property type="molecule type" value="Genomic_DNA"/>
</dbReference>
<evidence type="ECO:0000313" key="3">
    <source>
        <dbReference type="Proteomes" id="UP000706151"/>
    </source>
</evidence>
<accession>A0A935W7E6</accession>
<proteinExistence type="predicted"/>
<gene>
    <name evidence="2" type="ORF">IPK02_07015</name>
</gene>
<name>A0A935W7E6_9PROT</name>
<evidence type="ECO:0000256" key="1">
    <source>
        <dbReference type="SAM" id="MobiDB-lite"/>
    </source>
</evidence>
<reference evidence="2 3" key="1">
    <citation type="submission" date="2020-10" db="EMBL/GenBank/DDBJ databases">
        <title>Connecting structure to function with the recovery of over 1000 high-quality activated sludge metagenome-assembled genomes encoding full-length rRNA genes using long-read sequencing.</title>
        <authorList>
            <person name="Singleton C.M."/>
            <person name="Petriglieri F."/>
            <person name="Kristensen J.M."/>
            <person name="Kirkegaard R.H."/>
            <person name="Michaelsen T.Y."/>
            <person name="Andersen M.H."/>
            <person name="Karst S.M."/>
            <person name="Dueholm M.S."/>
            <person name="Nielsen P.H."/>
            <person name="Albertsen M."/>
        </authorList>
    </citation>
    <scope>NUCLEOTIDE SEQUENCE [LARGE SCALE GENOMIC DNA]</scope>
    <source>
        <strain evidence="2">Fred_18-Q3-R57-64_BAT3C.720</strain>
    </source>
</reference>
<comment type="caution">
    <text evidence="2">The sequence shown here is derived from an EMBL/GenBank/DDBJ whole genome shotgun (WGS) entry which is preliminary data.</text>
</comment>
<protein>
    <submittedName>
        <fullName evidence="2">Uncharacterized protein</fullName>
    </submittedName>
</protein>
<dbReference type="Proteomes" id="UP000706151">
    <property type="component" value="Unassembled WGS sequence"/>
</dbReference>
<organism evidence="2 3">
    <name type="scientific">Candidatus Accumulibacter affinis</name>
    <dbReference type="NCBI Taxonomy" id="2954384"/>
    <lineage>
        <taxon>Bacteria</taxon>
        <taxon>Pseudomonadati</taxon>
        <taxon>Pseudomonadota</taxon>
        <taxon>Betaproteobacteria</taxon>
        <taxon>Candidatus Accumulibacter</taxon>
    </lineage>
</organism>
<feature type="region of interest" description="Disordered" evidence="1">
    <location>
        <begin position="1"/>
        <end position="29"/>
    </location>
</feature>